<name>A0A3S0J871_9BACT</name>
<comment type="caution">
    <text evidence="1">The sequence shown here is derived from an EMBL/GenBank/DDBJ whole genome shotgun (WGS) entry which is preliminary data.</text>
</comment>
<dbReference type="Proteomes" id="UP000282184">
    <property type="component" value="Unassembled WGS sequence"/>
</dbReference>
<dbReference type="AlphaFoldDB" id="A0A3S0J871"/>
<dbReference type="RefSeq" id="WP_126694837.1">
    <property type="nucleotide sequence ID" value="NZ_RXOF01000012.1"/>
</dbReference>
<protein>
    <submittedName>
        <fullName evidence="1">Uncharacterized protein</fullName>
    </submittedName>
</protein>
<gene>
    <name evidence="1" type="ORF">EJV47_19420</name>
</gene>
<organism evidence="1 2">
    <name type="scientific">Hymenobacter gummosus</name>
    <dbReference type="NCBI Taxonomy" id="1776032"/>
    <lineage>
        <taxon>Bacteria</taxon>
        <taxon>Pseudomonadati</taxon>
        <taxon>Bacteroidota</taxon>
        <taxon>Cytophagia</taxon>
        <taxon>Cytophagales</taxon>
        <taxon>Hymenobacteraceae</taxon>
        <taxon>Hymenobacter</taxon>
    </lineage>
</organism>
<proteinExistence type="predicted"/>
<dbReference type="PROSITE" id="PS51257">
    <property type="entry name" value="PROKAR_LIPOPROTEIN"/>
    <property type="match status" value="1"/>
</dbReference>
<accession>A0A3S0J871</accession>
<evidence type="ECO:0000313" key="1">
    <source>
        <dbReference type="EMBL" id="RTQ47586.1"/>
    </source>
</evidence>
<reference evidence="1 2" key="1">
    <citation type="submission" date="2018-12" db="EMBL/GenBank/DDBJ databases">
        <title>Hymenobacter gummosus sp. nov., isolated from a spring.</title>
        <authorList>
            <person name="Nie L."/>
        </authorList>
    </citation>
    <scope>NUCLEOTIDE SEQUENCE [LARGE SCALE GENOMIC DNA]</scope>
    <source>
        <strain evidence="1 2">KCTC 52166</strain>
    </source>
</reference>
<sequence length="307" mass="33871">MPRPTARLLLALPLLTACEKQLTSPLLDFIATTNALTSDRVVTAPDTFEVRAFAEAREQDPRLTRFTITAYEENYFITPNVADARDPGPRVYLDTVFTTPRQTFLFINRFGASANRGRQTWRYTVYDTDGHSASRAYTIRATPSDSTAPLHSYSVRLQAPRQRTNRSSLATARGFVLPPHATDQPDFWDLTDLLYVPTATGPSLAAPSSAAALATRIYRVNRWTNRRGTRLALTTLTASSFDAVTTASTITNTVAAARLQNRAALPVRKGDVLALRTADSLDALVLVRDVGTIAPVELLLSVKLRRY</sequence>
<evidence type="ECO:0000313" key="2">
    <source>
        <dbReference type="Proteomes" id="UP000282184"/>
    </source>
</evidence>
<keyword evidence="2" id="KW-1185">Reference proteome</keyword>
<dbReference type="EMBL" id="RXOF01000012">
    <property type="protein sequence ID" value="RTQ47586.1"/>
    <property type="molecule type" value="Genomic_DNA"/>
</dbReference>
<dbReference type="OrthoDB" id="877329at2"/>